<evidence type="ECO:0000313" key="2">
    <source>
        <dbReference type="EMBL" id="CAI9762382.1"/>
    </source>
</evidence>
<evidence type="ECO:0000256" key="1">
    <source>
        <dbReference type="SAM" id="Phobius"/>
    </source>
</evidence>
<dbReference type="AlphaFoldDB" id="A0AAD1Z8D2"/>
<dbReference type="Proteomes" id="UP000834106">
    <property type="component" value="Chromosome 5"/>
</dbReference>
<proteinExistence type="predicted"/>
<keyword evidence="1" id="KW-0812">Transmembrane</keyword>
<accession>A0AAD1Z8D2</accession>
<feature type="transmembrane region" description="Helical" evidence="1">
    <location>
        <begin position="104"/>
        <end position="124"/>
    </location>
</feature>
<reference evidence="2" key="1">
    <citation type="submission" date="2023-05" db="EMBL/GenBank/DDBJ databases">
        <authorList>
            <person name="Huff M."/>
        </authorList>
    </citation>
    <scope>NUCLEOTIDE SEQUENCE</scope>
</reference>
<dbReference type="CDD" id="cd09272">
    <property type="entry name" value="RNase_HI_RT_Ty1"/>
    <property type="match status" value="1"/>
</dbReference>
<gene>
    <name evidence="2" type="ORF">FPE_LOCUS9812</name>
</gene>
<sequence>MYCDNQSSIQIAHNSVFHERTKHIEIDCHLTRHHLKHGTITLPFVSSSLQLADFFTKAHSISRFRFLVGKLSMLVAAASPHGSPSSPSGAPTPIMGQTQFQPQLADFIVFVVMIVVGDLAVVWWRQWWWFGDSGVGWGDVVAVVVVPTIGGVLQAGMVVVGGDSN</sequence>
<dbReference type="EMBL" id="OU503040">
    <property type="protein sequence ID" value="CAI9762382.1"/>
    <property type="molecule type" value="Genomic_DNA"/>
</dbReference>
<organism evidence="2 3">
    <name type="scientific">Fraxinus pennsylvanica</name>
    <dbReference type="NCBI Taxonomy" id="56036"/>
    <lineage>
        <taxon>Eukaryota</taxon>
        <taxon>Viridiplantae</taxon>
        <taxon>Streptophyta</taxon>
        <taxon>Embryophyta</taxon>
        <taxon>Tracheophyta</taxon>
        <taxon>Spermatophyta</taxon>
        <taxon>Magnoliopsida</taxon>
        <taxon>eudicotyledons</taxon>
        <taxon>Gunneridae</taxon>
        <taxon>Pentapetalae</taxon>
        <taxon>asterids</taxon>
        <taxon>lamiids</taxon>
        <taxon>Lamiales</taxon>
        <taxon>Oleaceae</taxon>
        <taxon>Oleeae</taxon>
        <taxon>Fraxinus</taxon>
    </lineage>
</organism>
<name>A0AAD1Z8D2_9LAMI</name>
<keyword evidence="3" id="KW-1185">Reference proteome</keyword>
<feature type="transmembrane region" description="Helical" evidence="1">
    <location>
        <begin position="136"/>
        <end position="160"/>
    </location>
</feature>
<evidence type="ECO:0000313" key="3">
    <source>
        <dbReference type="Proteomes" id="UP000834106"/>
    </source>
</evidence>
<keyword evidence="1" id="KW-1133">Transmembrane helix</keyword>
<keyword evidence="1" id="KW-0472">Membrane</keyword>
<protein>
    <submittedName>
        <fullName evidence="2">Uncharacterized protein</fullName>
    </submittedName>
</protein>